<proteinExistence type="predicted"/>
<gene>
    <name evidence="1" type="ORF">LIZ65_06845</name>
</gene>
<protein>
    <submittedName>
        <fullName evidence="1">Uncharacterized protein</fullName>
    </submittedName>
</protein>
<dbReference type="RefSeq" id="WP_066735900.1">
    <property type="nucleotide sequence ID" value="NZ_JAJCIQ010000002.1"/>
</dbReference>
<dbReference type="EMBL" id="JAJCIS010000002">
    <property type="protein sequence ID" value="MCB7387003.1"/>
    <property type="molecule type" value="Genomic_DNA"/>
</dbReference>
<evidence type="ECO:0000313" key="1">
    <source>
        <dbReference type="EMBL" id="MCB7387003.1"/>
    </source>
</evidence>
<reference evidence="1 2" key="1">
    <citation type="submission" date="2021-10" db="EMBL/GenBank/DDBJ databases">
        <title>Collection of gut derived symbiotic bacterial strains cultured from healthy donors.</title>
        <authorList>
            <person name="Lin H."/>
            <person name="Littmann E."/>
            <person name="Kohout C."/>
            <person name="Pamer E.G."/>
        </authorList>
    </citation>
    <scope>NUCLEOTIDE SEQUENCE [LARGE SCALE GENOMIC DNA]</scope>
    <source>
        <strain evidence="1 2">DFI.1.165</strain>
    </source>
</reference>
<name>A0ABS8DF27_9FIRM</name>
<comment type="caution">
    <text evidence="1">The sequence shown here is derived from an EMBL/GenBank/DDBJ whole genome shotgun (WGS) entry which is preliminary data.</text>
</comment>
<sequence length="165" mass="18643">MSILTGKQVLKPYIKKTTGYIKSLLSAQHVEMNNGITLQSAVDEINNNLTTLNSYDLNVPVVIGYRNNKPVYKLIKQFPSTTYNLSINGEIKISIPEIVGKQLIGYTSNLFASYGCYMLPYASAPNRYPTTLVRHLYTTADAYASYHNNGENWANWTLEIVIYYV</sequence>
<dbReference type="Proteomes" id="UP001299546">
    <property type="component" value="Unassembled WGS sequence"/>
</dbReference>
<evidence type="ECO:0000313" key="2">
    <source>
        <dbReference type="Proteomes" id="UP001299546"/>
    </source>
</evidence>
<keyword evidence="2" id="KW-1185">Reference proteome</keyword>
<accession>A0ABS8DF27</accession>
<organism evidence="1 2">
    <name type="scientific">Bariatricus massiliensis</name>
    <dbReference type="NCBI Taxonomy" id="1745713"/>
    <lineage>
        <taxon>Bacteria</taxon>
        <taxon>Bacillati</taxon>
        <taxon>Bacillota</taxon>
        <taxon>Clostridia</taxon>
        <taxon>Lachnospirales</taxon>
        <taxon>Lachnospiraceae</taxon>
        <taxon>Bariatricus</taxon>
    </lineage>
</organism>